<reference evidence="9" key="1">
    <citation type="submission" date="2024-07" db="EMBL/GenBank/DDBJ databases">
        <title>Two chromosome-level genome assemblies of Korean endemic species Abeliophyllum distichum and Forsythia ovata (Oleaceae).</title>
        <authorList>
            <person name="Jang H."/>
        </authorList>
    </citation>
    <scope>NUCLEOTIDE SEQUENCE [LARGE SCALE GENOMIC DNA]</scope>
</reference>
<feature type="signal peptide" evidence="7">
    <location>
        <begin position="1"/>
        <end position="20"/>
    </location>
</feature>
<feature type="chain" id="PRO_5044787567" evidence="7">
    <location>
        <begin position="21"/>
        <end position="152"/>
    </location>
</feature>
<evidence type="ECO:0000256" key="4">
    <source>
        <dbReference type="ARBA" id="ARBA00023136"/>
    </source>
</evidence>
<keyword evidence="9" id="KW-1185">Reference proteome</keyword>
<keyword evidence="7" id="KW-0732">Signal</keyword>
<organism evidence="8 9">
    <name type="scientific">Forsythia ovata</name>
    <dbReference type="NCBI Taxonomy" id="205694"/>
    <lineage>
        <taxon>Eukaryota</taxon>
        <taxon>Viridiplantae</taxon>
        <taxon>Streptophyta</taxon>
        <taxon>Embryophyta</taxon>
        <taxon>Tracheophyta</taxon>
        <taxon>Spermatophyta</taxon>
        <taxon>Magnoliopsida</taxon>
        <taxon>eudicotyledons</taxon>
        <taxon>Gunneridae</taxon>
        <taxon>Pentapetalae</taxon>
        <taxon>asterids</taxon>
        <taxon>lamiids</taxon>
        <taxon>Lamiales</taxon>
        <taxon>Oleaceae</taxon>
        <taxon>Forsythieae</taxon>
        <taxon>Forsythia</taxon>
    </lineage>
</organism>
<evidence type="ECO:0000256" key="7">
    <source>
        <dbReference type="SAM" id="SignalP"/>
    </source>
</evidence>
<evidence type="ECO:0000256" key="6">
    <source>
        <dbReference type="SAM" id="Phobius"/>
    </source>
</evidence>
<name>A0ABD1WF94_9LAMI</name>
<comment type="subcellular location">
    <subcellularLocation>
        <location evidence="1">Membrane</location>
        <topology evidence="1">Multi-pass membrane protein</topology>
    </subcellularLocation>
</comment>
<dbReference type="SUPFAM" id="SSF103473">
    <property type="entry name" value="MFS general substrate transporter"/>
    <property type="match status" value="1"/>
</dbReference>
<keyword evidence="4 6" id="KW-0472">Membrane</keyword>
<keyword evidence="2 6" id="KW-0812">Transmembrane</keyword>
<gene>
    <name evidence="8" type="ORF">Fot_09881</name>
</gene>
<proteinExistence type="inferred from homology"/>
<protein>
    <submittedName>
        <fullName evidence="8">Glycerol-3-phosphate transporter 4</fullName>
    </submittedName>
</protein>
<dbReference type="InterPro" id="IPR036259">
    <property type="entry name" value="MFS_trans_sf"/>
</dbReference>
<dbReference type="EMBL" id="JBFOLJ010000003">
    <property type="protein sequence ID" value="KAL2548351.1"/>
    <property type="molecule type" value="Genomic_DNA"/>
</dbReference>
<dbReference type="AlphaFoldDB" id="A0ABD1WF94"/>
<comment type="similarity">
    <text evidence="5">Belongs to the major facilitator superfamily. Phosphate:H(+) symporter (TC 2.A.1.9) family.</text>
</comment>
<dbReference type="GO" id="GO:0016020">
    <property type="term" value="C:membrane"/>
    <property type="evidence" value="ECO:0007669"/>
    <property type="project" value="UniProtKB-SubCell"/>
</dbReference>
<dbReference type="PANTHER" id="PTHR43184:SF12">
    <property type="entry name" value="SUGAR PHOSPHATE EXCHANGER 3"/>
    <property type="match status" value="1"/>
</dbReference>
<keyword evidence="3 6" id="KW-1133">Transmembrane helix</keyword>
<evidence type="ECO:0000313" key="9">
    <source>
        <dbReference type="Proteomes" id="UP001604277"/>
    </source>
</evidence>
<dbReference type="PANTHER" id="PTHR43184">
    <property type="entry name" value="MAJOR FACILITATOR SUPERFAMILY TRANSPORTER 16, ISOFORM B"/>
    <property type="match status" value="1"/>
</dbReference>
<evidence type="ECO:0000256" key="3">
    <source>
        <dbReference type="ARBA" id="ARBA00022989"/>
    </source>
</evidence>
<evidence type="ECO:0000256" key="1">
    <source>
        <dbReference type="ARBA" id="ARBA00004141"/>
    </source>
</evidence>
<accession>A0ABD1WF94</accession>
<evidence type="ECO:0000256" key="5">
    <source>
        <dbReference type="ARBA" id="ARBA00044504"/>
    </source>
</evidence>
<dbReference type="Proteomes" id="UP001604277">
    <property type="component" value="Unassembled WGS sequence"/>
</dbReference>
<sequence>MGAFIILGGILVYMFLAAYPEDVGFSGLNGSPVEAATLADDVETQISKDGMAGDEQNTDPRFTSGNRRSVGLLEACLIRGVIPFALCLFFAKLVAYTFLYWLPFYLSHTDASLNFLRELVGGGRMSNTSKSSPRDWLDPHCHESQFDRRRLQ</sequence>
<comment type="caution">
    <text evidence="8">The sequence shown here is derived from an EMBL/GenBank/DDBJ whole genome shotgun (WGS) entry which is preliminary data.</text>
</comment>
<feature type="transmembrane region" description="Helical" evidence="6">
    <location>
        <begin position="81"/>
        <end position="102"/>
    </location>
</feature>
<evidence type="ECO:0000313" key="8">
    <source>
        <dbReference type="EMBL" id="KAL2548351.1"/>
    </source>
</evidence>
<evidence type="ECO:0000256" key="2">
    <source>
        <dbReference type="ARBA" id="ARBA00022692"/>
    </source>
</evidence>